<keyword evidence="1" id="KW-0175">Coiled coil</keyword>
<accession>A0A5S4ZRP5</accession>
<feature type="coiled-coil region" evidence="1">
    <location>
        <begin position="64"/>
        <end position="91"/>
    </location>
</feature>
<protein>
    <recommendedName>
        <fullName evidence="4">DUF5320 domain-containing protein</fullName>
    </recommendedName>
</protein>
<sequence length="95" mass="10695">MPRGGFGFGPGMGFARGSGFGRGTRGNWGANCRVFPWMPRRWWAGYNFQADTPMPVAVNSPQESEYLQNQAQFLKAQLQAVEKRLEQLVKKDAEK</sequence>
<evidence type="ECO:0000313" key="2">
    <source>
        <dbReference type="EMBL" id="TYO94692.1"/>
    </source>
</evidence>
<name>A0A5S4ZRP5_9FIRM</name>
<dbReference type="Pfam" id="PF17253">
    <property type="entry name" value="DUF5320"/>
    <property type="match status" value="1"/>
</dbReference>
<organism evidence="2 3">
    <name type="scientific">Desulfallas thermosapovorans DSM 6562</name>
    <dbReference type="NCBI Taxonomy" id="1121431"/>
    <lineage>
        <taxon>Bacteria</taxon>
        <taxon>Bacillati</taxon>
        <taxon>Bacillota</taxon>
        <taxon>Clostridia</taxon>
        <taxon>Eubacteriales</taxon>
        <taxon>Desulfallaceae</taxon>
        <taxon>Desulfallas</taxon>
    </lineage>
</organism>
<comment type="caution">
    <text evidence="2">The sequence shown here is derived from an EMBL/GenBank/DDBJ whole genome shotgun (WGS) entry which is preliminary data.</text>
</comment>
<evidence type="ECO:0008006" key="4">
    <source>
        <dbReference type="Google" id="ProtNLM"/>
    </source>
</evidence>
<dbReference type="EMBL" id="VNHM01000012">
    <property type="protein sequence ID" value="TYO94692.1"/>
    <property type="molecule type" value="Genomic_DNA"/>
</dbReference>
<reference evidence="2 3" key="1">
    <citation type="submission" date="2019-07" db="EMBL/GenBank/DDBJ databases">
        <title>Genomic Encyclopedia of Type Strains, Phase I: the one thousand microbial genomes (KMG-I) project.</title>
        <authorList>
            <person name="Kyrpides N."/>
        </authorList>
    </citation>
    <scope>NUCLEOTIDE SEQUENCE [LARGE SCALE GENOMIC DNA]</scope>
    <source>
        <strain evidence="2 3">DSM 6562</strain>
    </source>
</reference>
<gene>
    <name evidence="2" type="ORF">LX24_02159</name>
</gene>
<proteinExistence type="predicted"/>
<evidence type="ECO:0000256" key="1">
    <source>
        <dbReference type="SAM" id="Coils"/>
    </source>
</evidence>
<evidence type="ECO:0000313" key="3">
    <source>
        <dbReference type="Proteomes" id="UP000323166"/>
    </source>
</evidence>
<dbReference type="AlphaFoldDB" id="A0A5S4ZRP5"/>
<dbReference type="Proteomes" id="UP000323166">
    <property type="component" value="Unassembled WGS sequence"/>
</dbReference>
<dbReference type="InterPro" id="IPR035205">
    <property type="entry name" value="DUF5320"/>
</dbReference>
<keyword evidence="3" id="KW-1185">Reference proteome</keyword>
<dbReference type="RefSeq" id="WP_166512152.1">
    <property type="nucleotide sequence ID" value="NZ_VNHM01000012.1"/>
</dbReference>